<evidence type="ECO:0000313" key="2">
    <source>
        <dbReference type="Proteomes" id="UP001138768"/>
    </source>
</evidence>
<accession>A0A9X0W540</accession>
<organism evidence="1 2">
    <name type="scientific">Lamprobacter modestohalophilus</name>
    <dbReference type="NCBI Taxonomy" id="1064514"/>
    <lineage>
        <taxon>Bacteria</taxon>
        <taxon>Pseudomonadati</taxon>
        <taxon>Pseudomonadota</taxon>
        <taxon>Gammaproteobacteria</taxon>
        <taxon>Chromatiales</taxon>
        <taxon>Chromatiaceae</taxon>
        <taxon>Lamprobacter</taxon>
    </lineage>
</organism>
<comment type="caution">
    <text evidence="1">The sequence shown here is derived from an EMBL/GenBank/DDBJ whole genome shotgun (WGS) entry which is preliminary data.</text>
</comment>
<name>A0A9X0W540_9GAMM</name>
<protein>
    <submittedName>
        <fullName evidence="1">Uncharacterized protein</fullName>
    </submittedName>
</protein>
<gene>
    <name evidence="1" type="ORF">CKO42_01620</name>
</gene>
<evidence type="ECO:0000313" key="1">
    <source>
        <dbReference type="EMBL" id="MBK1617168.1"/>
    </source>
</evidence>
<dbReference type="RefSeq" id="WP_200237427.1">
    <property type="nucleotide sequence ID" value="NZ_NRRY01000002.1"/>
</dbReference>
<dbReference type="Proteomes" id="UP001138768">
    <property type="component" value="Unassembled WGS sequence"/>
</dbReference>
<dbReference type="EMBL" id="NRRY01000002">
    <property type="protein sequence ID" value="MBK1617168.1"/>
    <property type="molecule type" value="Genomic_DNA"/>
</dbReference>
<keyword evidence="2" id="KW-1185">Reference proteome</keyword>
<reference evidence="1 2" key="1">
    <citation type="journal article" date="2020" name="Microorganisms">
        <title>Osmotic Adaptation and Compatible Solute Biosynthesis of Phototrophic Bacteria as Revealed from Genome Analyses.</title>
        <authorList>
            <person name="Imhoff J.F."/>
            <person name="Rahn T."/>
            <person name="Kunzel S."/>
            <person name="Keller A."/>
            <person name="Neulinger S.C."/>
        </authorList>
    </citation>
    <scope>NUCLEOTIDE SEQUENCE [LARGE SCALE GENOMIC DNA]</scope>
    <source>
        <strain evidence="1 2">DSM 25653</strain>
    </source>
</reference>
<dbReference type="AlphaFoldDB" id="A0A9X0W540"/>
<sequence length="81" mass="9423">MKHLPNTDSISELAEFWQAHDLTDFDDELEEVTAPVFQQADRFQVRLSTRDARALRSKARQAQLSEGELLSQWAHERLGER</sequence>
<proteinExistence type="predicted"/>